<organism evidence="3 4">
    <name type="scientific">Salegentibacter echinorum</name>
    <dbReference type="NCBI Taxonomy" id="1073325"/>
    <lineage>
        <taxon>Bacteria</taxon>
        <taxon>Pseudomonadati</taxon>
        <taxon>Bacteroidota</taxon>
        <taxon>Flavobacteriia</taxon>
        <taxon>Flavobacteriales</taxon>
        <taxon>Flavobacteriaceae</taxon>
        <taxon>Salegentibacter</taxon>
    </lineage>
</organism>
<name>A0A1M5CPA9_SALEC</name>
<keyword evidence="1" id="KW-1133">Transmembrane helix</keyword>
<accession>A0A1M5CPA9</accession>
<dbReference type="STRING" id="1073325.SAMN05444483_101609"/>
<dbReference type="Proteomes" id="UP000183945">
    <property type="component" value="Unassembled WGS sequence"/>
</dbReference>
<dbReference type="RefSeq" id="WP_072876526.1">
    <property type="nucleotide sequence ID" value="NZ_FQVT01000001.1"/>
</dbReference>
<dbReference type="AlphaFoldDB" id="A0A1M5CPA9"/>
<keyword evidence="1" id="KW-0472">Membrane</keyword>
<gene>
    <name evidence="3" type="ORF">SAMN05444483_101609</name>
</gene>
<dbReference type="Pfam" id="PF14258">
    <property type="entry name" value="DUF4350"/>
    <property type="match status" value="1"/>
</dbReference>
<sequence length="405" mass="46482">MTRTSKIIFGGFLLLILLLTYLEATEPEPVNWTPSYTATDKIPLGSFVFYKSWMQAETRQINEVGIPPFEKFSDSLENGSYFFLNNSVNFDPDELDKILNWVSRGNQLFIAARGFSARLLDTLHLETNVLTPKGDLSSKPKLNFTNSRQKTAKDFQFKNEFPGIYFKEKDSATINVLGDVRIDKTEEATKKPNFISAAFGAGKIFLHSTPEAFGNYFLLTKENYRYSEKVLAHLNKEAPLYLDEYYKAGKTSFGSPLYVLLSNKHLKWAYYFLLLGCVLFIIFEGKRKQRAIPVVKPLKNQSYEYAKTVGDLYLEEKAYKDLIQKKIELFLEYVRSNYKLSTKTRDEEFYNLLASKSGKSKAEGKKLFEKMEELSKNTAAEKSEFFELSEAINNYKNPKNGTSGK</sequence>
<dbReference type="InterPro" id="IPR025646">
    <property type="entry name" value="DUF4350"/>
</dbReference>
<proteinExistence type="predicted"/>
<dbReference type="OrthoDB" id="1111222at2"/>
<evidence type="ECO:0000313" key="4">
    <source>
        <dbReference type="Proteomes" id="UP000183945"/>
    </source>
</evidence>
<feature type="transmembrane region" description="Helical" evidence="1">
    <location>
        <begin position="268"/>
        <end position="285"/>
    </location>
</feature>
<dbReference type="EMBL" id="FQVT01000001">
    <property type="protein sequence ID" value="SHF56540.1"/>
    <property type="molecule type" value="Genomic_DNA"/>
</dbReference>
<keyword evidence="4" id="KW-1185">Reference proteome</keyword>
<protein>
    <recommendedName>
        <fullName evidence="2">DUF4350 domain-containing protein</fullName>
    </recommendedName>
</protein>
<feature type="domain" description="DUF4350" evidence="2">
    <location>
        <begin position="40"/>
        <end position="230"/>
    </location>
</feature>
<keyword evidence="1" id="KW-0812">Transmembrane</keyword>
<reference evidence="4" key="1">
    <citation type="submission" date="2016-11" db="EMBL/GenBank/DDBJ databases">
        <authorList>
            <person name="Varghese N."/>
            <person name="Submissions S."/>
        </authorList>
    </citation>
    <scope>NUCLEOTIDE SEQUENCE [LARGE SCALE GENOMIC DNA]</scope>
    <source>
        <strain evidence="4">DSM 24579</strain>
    </source>
</reference>
<evidence type="ECO:0000259" key="2">
    <source>
        <dbReference type="Pfam" id="PF14258"/>
    </source>
</evidence>
<evidence type="ECO:0000313" key="3">
    <source>
        <dbReference type="EMBL" id="SHF56540.1"/>
    </source>
</evidence>
<evidence type="ECO:0000256" key="1">
    <source>
        <dbReference type="SAM" id="Phobius"/>
    </source>
</evidence>